<name>A0AAU8B119_9CAUD</name>
<proteinExistence type="predicted"/>
<sequence length="52" mass="6155">MKYCTHWKYEVYIGEINIGFVICPVFQSPDILQNKTWFDLKFVGYCDAQGNM</sequence>
<dbReference type="EMBL" id="PP511521">
    <property type="protein sequence ID" value="XCD05001.1"/>
    <property type="molecule type" value="Genomic_DNA"/>
</dbReference>
<accession>A0AAU8B119</accession>
<protein>
    <submittedName>
        <fullName evidence="1">Uncharacterized protein</fullName>
    </submittedName>
</protein>
<organism evidence="1">
    <name type="scientific">Dulem virus 36</name>
    <dbReference type="NCBI Taxonomy" id="3145754"/>
    <lineage>
        <taxon>Viruses</taxon>
        <taxon>Duplodnaviria</taxon>
        <taxon>Heunggongvirae</taxon>
        <taxon>Uroviricota</taxon>
        <taxon>Caudoviricetes</taxon>
    </lineage>
</organism>
<evidence type="ECO:0000313" key="1">
    <source>
        <dbReference type="EMBL" id="XCD05001.1"/>
    </source>
</evidence>
<reference evidence="1" key="1">
    <citation type="submission" date="2024-03" db="EMBL/GenBank/DDBJ databases">
        <title>Diverse circular DNA viruses in blood, oral, and fecal samples of captive lemurs.</title>
        <authorList>
            <person name="Paietta E.N."/>
            <person name="Kraberger S."/>
            <person name="Lund M.C."/>
            <person name="Custer J.M."/>
            <person name="Vargas K.M."/>
            <person name="Ehmke E.E."/>
            <person name="Yoder A.D."/>
            <person name="Varsani A."/>
        </authorList>
    </citation>
    <scope>NUCLEOTIDE SEQUENCE</scope>
    <source>
        <strain evidence="1">Duke_24FS_3</strain>
    </source>
</reference>